<feature type="region of interest" description="Disordered" evidence="1">
    <location>
        <begin position="70"/>
        <end position="96"/>
    </location>
</feature>
<dbReference type="AlphaFoldDB" id="A0A7W0CUG1"/>
<gene>
    <name evidence="2" type="ORF">HNR30_008791</name>
</gene>
<evidence type="ECO:0000313" key="3">
    <source>
        <dbReference type="Proteomes" id="UP000530928"/>
    </source>
</evidence>
<dbReference type="Proteomes" id="UP000530928">
    <property type="component" value="Unassembled WGS sequence"/>
</dbReference>
<reference evidence="2 3" key="1">
    <citation type="submission" date="2020-07" db="EMBL/GenBank/DDBJ databases">
        <title>Genomic Encyclopedia of Type Strains, Phase IV (KMG-IV): sequencing the most valuable type-strain genomes for metagenomic binning, comparative biology and taxonomic classification.</title>
        <authorList>
            <person name="Goeker M."/>
        </authorList>
    </citation>
    <scope>NUCLEOTIDE SEQUENCE [LARGE SCALE GENOMIC DNA]</scope>
    <source>
        <strain evidence="2 3">DSM 45533</strain>
    </source>
</reference>
<dbReference type="EMBL" id="JACDUR010000011">
    <property type="protein sequence ID" value="MBA2897393.1"/>
    <property type="molecule type" value="Genomic_DNA"/>
</dbReference>
<keyword evidence="3" id="KW-1185">Reference proteome</keyword>
<sequence>MSDKIKCKVVGTQEIDGVPPGEEVELDPTMINVRALVYAGLVEVVSKGVDVNALPDPTPDRRVRQAVLTAEEPPASQAQSARGSRTASGSSSDAGS</sequence>
<name>A0A7W0CUG1_9ACTN</name>
<organism evidence="2 3">
    <name type="scientific">Nonomuraea soli</name>
    <dbReference type="NCBI Taxonomy" id="1032476"/>
    <lineage>
        <taxon>Bacteria</taxon>
        <taxon>Bacillati</taxon>
        <taxon>Actinomycetota</taxon>
        <taxon>Actinomycetes</taxon>
        <taxon>Streptosporangiales</taxon>
        <taxon>Streptosporangiaceae</taxon>
        <taxon>Nonomuraea</taxon>
    </lineage>
</organism>
<comment type="caution">
    <text evidence="2">The sequence shown here is derived from an EMBL/GenBank/DDBJ whole genome shotgun (WGS) entry which is preliminary data.</text>
</comment>
<feature type="compositionally biased region" description="Low complexity" evidence="1">
    <location>
        <begin position="75"/>
        <end position="96"/>
    </location>
</feature>
<evidence type="ECO:0000256" key="1">
    <source>
        <dbReference type="SAM" id="MobiDB-lite"/>
    </source>
</evidence>
<dbReference type="RefSeq" id="WP_181616101.1">
    <property type="nucleotide sequence ID" value="NZ_BAABAM010000013.1"/>
</dbReference>
<accession>A0A7W0CUG1</accession>
<evidence type="ECO:0000313" key="2">
    <source>
        <dbReference type="EMBL" id="MBA2897393.1"/>
    </source>
</evidence>
<proteinExistence type="predicted"/>
<protein>
    <submittedName>
        <fullName evidence="2">Uncharacterized protein</fullName>
    </submittedName>
</protein>